<gene>
    <name evidence="2" type="ORF">FVE85_4171</name>
</gene>
<dbReference type="EMBL" id="VRMN01000005">
    <property type="protein sequence ID" value="KAA8494196.1"/>
    <property type="molecule type" value="Genomic_DNA"/>
</dbReference>
<dbReference type="Proteomes" id="UP000324585">
    <property type="component" value="Unassembled WGS sequence"/>
</dbReference>
<feature type="region of interest" description="Disordered" evidence="1">
    <location>
        <begin position="187"/>
        <end position="238"/>
    </location>
</feature>
<evidence type="ECO:0000313" key="2">
    <source>
        <dbReference type="EMBL" id="KAA8494196.1"/>
    </source>
</evidence>
<accession>A0A5J4YS89</accession>
<protein>
    <submittedName>
        <fullName evidence="2">Uncharacterized protein</fullName>
    </submittedName>
</protein>
<proteinExistence type="predicted"/>
<reference evidence="3" key="1">
    <citation type="journal article" date="2019" name="Nat. Commun.">
        <title>Expansion of phycobilisome linker gene families in mesophilic red algae.</title>
        <authorList>
            <person name="Lee J."/>
            <person name="Kim D."/>
            <person name="Bhattacharya D."/>
            <person name="Yoon H.S."/>
        </authorList>
    </citation>
    <scope>NUCLEOTIDE SEQUENCE [LARGE SCALE GENOMIC DNA]</scope>
    <source>
        <strain evidence="3">CCMP 1328</strain>
    </source>
</reference>
<keyword evidence="3" id="KW-1185">Reference proteome</keyword>
<feature type="compositionally biased region" description="Polar residues" evidence="1">
    <location>
        <begin position="188"/>
        <end position="197"/>
    </location>
</feature>
<sequence length="293" mass="31653">MSSSCAGNTPDGAEHATAPGRLEVVVCAECGVLLGDTSTSHSEQWSEPVHRRLMPGKQLPPSAAGEQRALNQASASQNDQRSPNRNAPIVPLNRHGDQVLALRRAWNVSVEPPGLDPRVHPAHMPIAPQSNSTSAEALPRTLLCASCRASLGVVTCLRNDGKLWHFVLNMDAVKRFPIGGGLAYDPSAESSKFGNGESSRRSTGHEDPEDSERGQETKRRKHTRAIEKDSVGTSAHTTAGIEQKVSQLSEDVYSVKQFLGLFDDRLTYLEQTLSQILAVRVMPPMPPPPTSMS</sequence>
<evidence type="ECO:0000256" key="1">
    <source>
        <dbReference type="SAM" id="MobiDB-lite"/>
    </source>
</evidence>
<name>A0A5J4YS89_PORPP</name>
<organism evidence="2 3">
    <name type="scientific">Porphyridium purpureum</name>
    <name type="common">Red alga</name>
    <name type="synonym">Porphyridium cruentum</name>
    <dbReference type="NCBI Taxonomy" id="35688"/>
    <lineage>
        <taxon>Eukaryota</taxon>
        <taxon>Rhodophyta</taxon>
        <taxon>Bangiophyceae</taxon>
        <taxon>Porphyridiales</taxon>
        <taxon>Porphyridiaceae</taxon>
        <taxon>Porphyridium</taxon>
    </lineage>
</organism>
<feature type="region of interest" description="Disordered" evidence="1">
    <location>
        <begin position="37"/>
        <end position="91"/>
    </location>
</feature>
<evidence type="ECO:0000313" key="3">
    <source>
        <dbReference type="Proteomes" id="UP000324585"/>
    </source>
</evidence>
<comment type="caution">
    <text evidence="2">The sequence shown here is derived from an EMBL/GenBank/DDBJ whole genome shotgun (WGS) entry which is preliminary data.</text>
</comment>
<feature type="compositionally biased region" description="Basic and acidic residues" evidence="1">
    <location>
        <begin position="198"/>
        <end position="217"/>
    </location>
</feature>
<dbReference type="AlphaFoldDB" id="A0A5J4YS89"/>
<feature type="compositionally biased region" description="Polar residues" evidence="1">
    <location>
        <begin position="69"/>
        <end position="85"/>
    </location>
</feature>